<dbReference type="EMBL" id="JBBWWQ010000007">
    <property type="protein sequence ID" value="KAK8943089.1"/>
    <property type="molecule type" value="Genomic_DNA"/>
</dbReference>
<dbReference type="Proteomes" id="UP001418222">
    <property type="component" value="Unassembled WGS sequence"/>
</dbReference>
<sequence>MGAGVVPRPEAERHTLVRCLARGVDRCRPYRHVEPGRVMPTETLSLWSISSMARVIPTGLTALALPALETAQPEVGSSGWKSAARLAVSGAPPAAHENPEDQGEEKFDWRLVLGVHDMLLLRALGNGYLGSRIDEERSEMRYVVRIAESPLETAQPEVGSSGWKSAARLAVSGAPPAAHENPEDQVPSTPDRTHNRIRSPR</sequence>
<name>A0AAP0BNK0_9ASPA</name>
<protein>
    <submittedName>
        <fullName evidence="2">Uncharacterized protein</fullName>
    </submittedName>
</protein>
<comment type="caution">
    <text evidence="2">The sequence shown here is derived from an EMBL/GenBank/DDBJ whole genome shotgun (WGS) entry which is preliminary data.</text>
</comment>
<keyword evidence="3" id="KW-1185">Reference proteome</keyword>
<organism evidence="2 3">
    <name type="scientific">Platanthera zijinensis</name>
    <dbReference type="NCBI Taxonomy" id="2320716"/>
    <lineage>
        <taxon>Eukaryota</taxon>
        <taxon>Viridiplantae</taxon>
        <taxon>Streptophyta</taxon>
        <taxon>Embryophyta</taxon>
        <taxon>Tracheophyta</taxon>
        <taxon>Spermatophyta</taxon>
        <taxon>Magnoliopsida</taxon>
        <taxon>Liliopsida</taxon>
        <taxon>Asparagales</taxon>
        <taxon>Orchidaceae</taxon>
        <taxon>Orchidoideae</taxon>
        <taxon>Orchideae</taxon>
        <taxon>Orchidinae</taxon>
        <taxon>Platanthera</taxon>
    </lineage>
</organism>
<dbReference type="AlphaFoldDB" id="A0AAP0BNK0"/>
<evidence type="ECO:0000313" key="2">
    <source>
        <dbReference type="EMBL" id="KAK8943089.1"/>
    </source>
</evidence>
<evidence type="ECO:0000256" key="1">
    <source>
        <dbReference type="SAM" id="MobiDB-lite"/>
    </source>
</evidence>
<proteinExistence type="predicted"/>
<gene>
    <name evidence="2" type="ORF">KSP39_PZI008707</name>
</gene>
<feature type="region of interest" description="Disordered" evidence="1">
    <location>
        <begin position="153"/>
        <end position="201"/>
    </location>
</feature>
<evidence type="ECO:0000313" key="3">
    <source>
        <dbReference type="Proteomes" id="UP001418222"/>
    </source>
</evidence>
<accession>A0AAP0BNK0</accession>
<reference evidence="2 3" key="1">
    <citation type="journal article" date="2022" name="Nat. Plants">
        <title>Genomes of leafy and leafless Platanthera orchids illuminate the evolution of mycoheterotrophy.</title>
        <authorList>
            <person name="Li M.H."/>
            <person name="Liu K.W."/>
            <person name="Li Z."/>
            <person name="Lu H.C."/>
            <person name="Ye Q.L."/>
            <person name="Zhang D."/>
            <person name="Wang J.Y."/>
            <person name="Li Y.F."/>
            <person name="Zhong Z.M."/>
            <person name="Liu X."/>
            <person name="Yu X."/>
            <person name="Liu D.K."/>
            <person name="Tu X.D."/>
            <person name="Liu B."/>
            <person name="Hao Y."/>
            <person name="Liao X.Y."/>
            <person name="Jiang Y.T."/>
            <person name="Sun W.H."/>
            <person name="Chen J."/>
            <person name="Chen Y.Q."/>
            <person name="Ai Y."/>
            <person name="Zhai J.W."/>
            <person name="Wu S.S."/>
            <person name="Zhou Z."/>
            <person name="Hsiao Y.Y."/>
            <person name="Wu W.L."/>
            <person name="Chen Y.Y."/>
            <person name="Lin Y.F."/>
            <person name="Hsu J.L."/>
            <person name="Li C.Y."/>
            <person name="Wang Z.W."/>
            <person name="Zhao X."/>
            <person name="Zhong W.Y."/>
            <person name="Ma X.K."/>
            <person name="Ma L."/>
            <person name="Huang J."/>
            <person name="Chen G.Z."/>
            <person name="Huang M.Z."/>
            <person name="Huang L."/>
            <person name="Peng D.H."/>
            <person name="Luo Y.B."/>
            <person name="Zou S.Q."/>
            <person name="Chen S.P."/>
            <person name="Lan S."/>
            <person name="Tsai W.C."/>
            <person name="Van de Peer Y."/>
            <person name="Liu Z.J."/>
        </authorList>
    </citation>
    <scope>NUCLEOTIDE SEQUENCE [LARGE SCALE GENOMIC DNA]</scope>
    <source>
        <strain evidence="2">Lor287</strain>
    </source>
</reference>